<feature type="modified residue" description="N6-(pyridoxal phosphate)lysine" evidence="4">
    <location>
        <position position="202"/>
    </location>
</feature>
<evidence type="ECO:0000256" key="5">
    <source>
        <dbReference type="RuleBase" id="RU362118"/>
    </source>
</evidence>
<dbReference type="GO" id="GO:0005737">
    <property type="term" value="C:cytoplasm"/>
    <property type="evidence" value="ECO:0007669"/>
    <property type="project" value="TreeGrafter"/>
</dbReference>
<proteinExistence type="inferred from homology"/>
<dbReference type="InterPro" id="IPR015421">
    <property type="entry name" value="PyrdxlP-dep_Trfase_major"/>
</dbReference>
<dbReference type="InterPro" id="IPR054542">
    <property type="entry name" value="Cys_met_metab_PP"/>
</dbReference>
<evidence type="ECO:0000313" key="7">
    <source>
        <dbReference type="Proteomes" id="UP000199701"/>
    </source>
</evidence>
<dbReference type="GO" id="GO:0009086">
    <property type="term" value="P:methionine biosynthetic process"/>
    <property type="evidence" value="ECO:0007669"/>
    <property type="project" value="UniProtKB-ARBA"/>
</dbReference>
<dbReference type="PIRSF" id="PIRSF001434">
    <property type="entry name" value="CGS"/>
    <property type="match status" value="1"/>
</dbReference>
<dbReference type="InterPro" id="IPR015424">
    <property type="entry name" value="PyrdxlP-dep_Trfase"/>
</dbReference>
<comment type="similarity">
    <text evidence="2 5">Belongs to the trans-sulfuration enzymes family.</text>
</comment>
<sequence>MKLKMNYKLATKCLYSDKEGTSCDKSGAISFPIYQSATFAHPGVGNSTGYDYSRLQNPTREHLEDIVCSLESGYDALAFSSGMAAISALMEIFSPGDHIISGNDLYGGSIRLFDNINHKNQITFDYIDTGNDDIESYITPSTKAIYVETPTNPMMNVTDIVKVAAIAKKHNLLFIVDNTFLSPYFQNPLVLGADIVIHSGTKFLGGHNDTLAGFLVVNSAELSEKLRFIIKTIGSGLAPFDSWLILRGIKTLSIRMERQQKNAIKIVAWLQTNEKVKNVYYPGLPDHPGYEISKKQSRGFGSMLTFEVETSDLALKILSSVQLIHFAESLGGVETLITYPMTQTHADLSQEKREETGITPTILRLSVGIEDIDDLIYDLSQAF</sequence>
<dbReference type="Gene3D" id="3.40.640.10">
    <property type="entry name" value="Type I PLP-dependent aspartate aminotransferase-like (Major domain)"/>
    <property type="match status" value="1"/>
</dbReference>
<gene>
    <name evidence="6" type="ORF">SAMN05421659_105231</name>
</gene>
<dbReference type="GO" id="GO:0019346">
    <property type="term" value="P:transsulfuration"/>
    <property type="evidence" value="ECO:0007669"/>
    <property type="project" value="InterPro"/>
</dbReference>
<dbReference type="InterPro" id="IPR000277">
    <property type="entry name" value="Cys/Met-Metab_PyrdxlP-dep_enz"/>
</dbReference>
<comment type="cofactor">
    <cofactor evidence="1 5">
        <name>pyridoxal 5'-phosphate</name>
        <dbReference type="ChEBI" id="CHEBI:597326"/>
    </cofactor>
</comment>
<dbReference type="AlphaFoldDB" id="A0A1I0PPI9"/>
<dbReference type="CDD" id="cd00614">
    <property type="entry name" value="CGS_like"/>
    <property type="match status" value="1"/>
</dbReference>
<keyword evidence="7" id="KW-1185">Reference proteome</keyword>
<reference evidence="6 7" key="1">
    <citation type="submission" date="2016-10" db="EMBL/GenBank/DDBJ databases">
        <authorList>
            <person name="de Groot N.N."/>
        </authorList>
    </citation>
    <scope>NUCLEOTIDE SEQUENCE [LARGE SCALE GENOMIC DNA]</scope>
    <source>
        <strain evidence="6 7">DSM 9179</strain>
    </source>
</reference>
<accession>A0A1I0PPI9</accession>
<dbReference type="Proteomes" id="UP000199701">
    <property type="component" value="Unassembled WGS sequence"/>
</dbReference>
<dbReference type="InterPro" id="IPR015422">
    <property type="entry name" value="PyrdxlP-dep_Trfase_small"/>
</dbReference>
<dbReference type="SUPFAM" id="SSF53383">
    <property type="entry name" value="PLP-dependent transferases"/>
    <property type="match status" value="1"/>
</dbReference>
<evidence type="ECO:0000256" key="4">
    <source>
        <dbReference type="PIRSR" id="PIRSR001434-2"/>
    </source>
</evidence>
<dbReference type="PROSITE" id="PS00868">
    <property type="entry name" value="CYS_MET_METAB_PP"/>
    <property type="match status" value="1"/>
</dbReference>
<dbReference type="FunFam" id="3.40.640.10:FF:000009">
    <property type="entry name" value="Cystathionine gamma-synthase homolog"/>
    <property type="match status" value="1"/>
</dbReference>
<dbReference type="FunFam" id="3.90.1150.10:FF:000033">
    <property type="entry name" value="Cystathionine gamma-synthase"/>
    <property type="match status" value="1"/>
</dbReference>
<dbReference type="PANTHER" id="PTHR11808">
    <property type="entry name" value="TRANS-SULFURATION ENZYME FAMILY MEMBER"/>
    <property type="match status" value="1"/>
</dbReference>
<keyword evidence="3 4" id="KW-0663">Pyridoxal phosphate</keyword>
<dbReference type="PANTHER" id="PTHR11808:SF90">
    <property type="entry name" value="CYSTATHIONINE GAMMA-SYNTHASE"/>
    <property type="match status" value="1"/>
</dbReference>
<evidence type="ECO:0000313" key="6">
    <source>
        <dbReference type="EMBL" id="SEW16185.1"/>
    </source>
</evidence>
<dbReference type="EMBL" id="FOJI01000005">
    <property type="protein sequence ID" value="SEW16185.1"/>
    <property type="molecule type" value="Genomic_DNA"/>
</dbReference>
<dbReference type="GO" id="GO:0016846">
    <property type="term" value="F:carbon-sulfur lyase activity"/>
    <property type="evidence" value="ECO:0007669"/>
    <property type="project" value="TreeGrafter"/>
</dbReference>
<dbReference type="Pfam" id="PF01053">
    <property type="entry name" value="Cys_Met_Meta_PP"/>
    <property type="match status" value="1"/>
</dbReference>
<evidence type="ECO:0000256" key="1">
    <source>
        <dbReference type="ARBA" id="ARBA00001933"/>
    </source>
</evidence>
<organism evidence="6 7">
    <name type="scientific">[Clostridium] fimetarium</name>
    <dbReference type="NCBI Taxonomy" id="99656"/>
    <lineage>
        <taxon>Bacteria</taxon>
        <taxon>Bacillati</taxon>
        <taxon>Bacillota</taxon>
        <taxon>Clostridia</taxon>
        <taxon>Lachnospirales</taxon>
        <taxon>Lachnospiraceae</taxon>
    </lineage>
</organism>
<evidence type="ECO:0000256" key="3">
    <source>
        <dbReference type="ARBA" id="ARBA00022898"/>
    </source>
</evidence>
<protein>
    <submittedName>
        <fullName evidence="6">Cystathionine gamma-synthase</fullName>
    </submittedName>
</protein>
<name>A0A1I0PPI9_9FIRM</name>
<dbReference type="STRING" id="99656.SAMN05421659_105231"/>
<evidence type="ECO:0000256" key="2">
    <source>
        <dbReference type="ARBA" id="ARBA00009077"/>
    </source>
</evidence>
<dbReference type="Gene3D" id="3.90.1150.10">
    <property type="entry name" value="Aspartate Aminotransferase, domain 1"/>
    <property type="match status" value="1"/>
</dbReference>
<dbReference type="OrthoDB" id="9780685at2"/>
<dbReference type="GO" id="GO:0030170">
    <property type="term" value="F:pyridoxal phosphate binding"/>
    <property type="evidence" value="ECO:0007669"/>
    <property type="project" value="InterPro"/>
</dbReference>